<keyword evidence="11 12" id="KW-0407">Ion channel</keyword>
<dbReference type="GO" id="GO:0015280">
    <property type="term" value="F:ligand-gated sodium channel activity"/>
    <property type="evidence" value="ECO:0007669"/>
    <property type="project" value="TreeGrafter"/>
</dbReference>
<evidence type="ECO:0000256" key="3">
    <source>
        <dbReference type="ARBA" id="ARBA00022448"/>
    </source>
</evidence>
<evidence type="ECO:0000256" key="7">
    <source>
        <dbReference type="ARBA" id="ARBA00023053"/>
    </source>
</evidence>
<keyword evidence="4 12" id="KW-0894">Sodium channel</keyword>
<evidence type="ECO:0000256" key="10">
    <source>
        <dbReference type="ARBA" id="ARBA00023201"/>
    </source>
</evidence>
<evidence type="ECO:0000256" key="2">
    <source>
        <dbReference type="ARBA" id="ARBA00007193"/>
    </source>
</evidence>
<evidence type="ECO:0000256" key="4">
    <source>
        <dbReference type="ARBA" id="ARBA00022461"/>
    </source>
</evidence>
<comment type="subcellular location">
    <subcellularLocation>
        <location evidence="1">Membrane</location>
        <topology evidence="1">Multi-pass membrane protein</topology>
    </subcellularLocation>
</comment>
<evidence type="ECO:0000256" key="6">
    <source>
        <dbReference type="ARBA" id="ARBA00022989"/>
    </source>
</evidence>
<keyword evidence="7" id="KW-0915">Sodium</keyword>
<reference evidence="14" key="1">
    <citation type="submission" date="2018-07" db="EMBL/GenBank/DDBJ databases">
        <authorList>
            <person name="Quirk P.G."/>
            <person name="Krulwich T.A."/>
        </authorList>
    </citation>
    <scope>NUCLEOTIDE SEQUENCE</scope>
</reference>
<keyword evidence="6 13" id="KW-1133">Transmembrane helix</keyword>
<dbReference type="InterPro" id="IPR001873">
    <property type="entry name" value="ENaC"/>
</dbReference>
<dbReference type="Gene3D" id="2.60.470.10">
    <property type="entry name" value="Acid-sensing ion channels like domains"/>
    <property type="match status" value="1"/>
</dbReference>
<dbReference type="Gene3D" id="1.10.287.770">
    <property type="entry name" value="YojJ-like"/>
    <property type="match status" value="1"/>
</dbReference>
<proteinExistence type="inferred from homology"/>
<dbReference type="OMA" id="AVGICCK"/>
<feature type="transmembrane region" description="Helical" evidence="13">
    <location>
        <begin position="384"/>
        <end position="413"/>
    </location>
</feature>
<dbReference type="Pfam" id="PF00858">
    <property type="entry name" value="ASC"/>
    <property type="match status" value="2"/>
</dbReference>
<sequence length="547" mass="64401">MSNKVDNGLNQRNKKKSKIVTDSKTGYGVPTLIQHSYLHQTKEFFSNSTLHGVRYIAEEGRPFRERFMWFCFILTGIIAAIVIILDLWKKFQTNPTITGLDTDFHNQLLVFPTVMVCPLKPFDADAVQEVAEKNFGYVIKNFIELNKNNFIFISLTCRVEPEMNNTKYNDFLERIPRLSYRTMEHFYEALSNISDEEAVKKTNFRQIAFMTAISCNNTFTSCKYKDEDIDCCEYFKPMYTENGFCYIFNGKYKDTFEKEEAITEQYSLLETDKKWGLKFVPAVLSEVYLHSYQECSGHDFKPNVVWEPNFAVELLISMKQTYTTDQARQLTIAQRKCIFDDERTMKYRQEQYTAVTDQKMKDFINIEYLTWPIIRYKREVLFGWVDLLVSFGGIAGLFLGFSLLSLVEIVYYFTLRVCCMMYKNRSELYEIIDEKKGKKFPTYDLDWKTEFDYHRKYQEAFLGIESFKVTPVGKETEYTKNVLIGQQKVQQPKTFNNIPKLKTSSKWNKVRPILKTPLTRSNYNTKENYGNVWATSIDPPPYGYYLP</sequence>
<organism evidence="14">
    <name type="scientific">Culicoides sonorensis</name>
    <name type="common">Biting midge</name>
    <dbReference type="NCBI Taxonomy" id="179676"/>
    <lineage>
        <taxon>Eukaryota</taxon>
        <taxon>Metazoa</taxon>
        <taxon>Ecdysozoa</taxon>
        <taxon>Arthropoda</taxon>
        <taxon>Hexapoda</taxon>
        <taxon>Insecta</taxon>
        <taxon>Pterygota</taxon>
        <taxon>Neoptera</taxon>
        <taxon>Endopterygota</taxon>
        <taxon>Diptera</taxon>
        <taxon>Nematocera</taxon>
        <taxon>Chironomoidea</taxon>
        <taxon>Ceratopogonidae</taxon>
        <taxon>Ceratopogoninae</taxon>
        <taxon>Culicoides</taxon>
        <taxon>Monoculicoides</taxon>
    </lineage>
</organism>
<keyword evidence="8 12" id="KW-0406">Ion transport</keyword>
<dbReference type="PANTHER" id="PTHR11690">
    <property type="entry name" value="AMILORIDE-SENSITIVE SODIUM CHANNEL-RELATED"/>
    <property type="match status" value="1"/>
</dbReference>
<accession>A0A336MG99</accession>
<evidence type="ECO:0000256" key="13">
    <source>
        <dbReference type="SAM" id="Phobius"/>
    </source>
</evidence>
<dbReference type="PANTHER" id="PTHR11690:SF247">
    <property type="entry name" value="PICKPOCKET 23, ISOFORM C"/>
    <property type="match status" value="1"/>
</dbReference>
<keyword evidence="9 13" id="KW-0472">Membrane</keyword>
<protein>
    <submittedName>
        <fullName evidence="14">CSON001015 protein</fullName>
    </submittedName>
</protein>
<comment type="similarity">
    <text evidence="2 12">Belongs to the amiloride-sensitive sodium channel (TC 1.A.6) family.</text>
</comment>
<gene>
    <name evidence="14" type="primary">CSON001015</name>
</gene>
<name>A0A336MG99_CULSO</name>
<evidence type="ECO:0000313" key="14">
    <source>
        <dbReference type="EMBL" id="SSX29225.1"/>
    </source>
</evidence>
<dbReference type="GO" id="GO:0005886">
    <property type="term" value="C:plasma membrane"/>
    <property type="evidence" value="ECO:0007669"/>
    <property type="project" value="TreeGrafter"/>
</dbReference>
<evidence type="ECO:0000256" key="1">
    <source>
        <dbReference type="ARBA" id="ARBA00004141"/>
    </source>
</evidence>
<feature type="transmembrane region" description="Helical" evidence="13">
    <location>
        <begin position="67"/>
        <end position="88"/>
    </location>
</feature>
<keyword evidence="3 12" id="KW-0813">Transport</keyword>
<keyword evidence="5 12" id="KW-0812">Transmembrane</keyword>
<keyword evidence="10 12" id="KW-0739">Sodium transport</keyword>
<dbReference type="AlphaFoldDB" id="A0A336MG99"/>
<evidence type="ECO:0000256" key="9">
    <source>
        <dbReference type="ARBA" id="ARBA00023136"/>
    </source>
</evidence>
<evidence type="ECO:0000256" key="8">
    <source>
        <dbReference type="ARBA" id="ARBA00023065"/>
    </source>
</evidence>
<evidence type="ECO:0000256" key="12">
    <source>
        <dbReference type="RuleBase" id="RU000679"/>
    </source>
</evidence>
<evidence type="ECO:0000256" key="5">
    <source>
        <dbReference type="ARBA" id="ARBA00022692"/>
    </source>
</evidence>
<dbReference type="VEuPathDB" id="VectorBase:CSON001015"/>
<evidence type="ECO:0000256" key="11">
    <source>
        <dbReference type="ARBA" id="ARBA00023303"/>
    </source>
</evidence>
<dbReference type="EMBL" id="UFQT01001166">
    <property type="protein sequence ID" value="SSX29225.1"/>
    <property type="molecule type" value="Genomic_DNA"/>
</dbReference>